<keyword evidence="6" id="KW-0460">Magnesium</keyword>
<proteinExistence type="inferred from homology"/>
<comment type="cofactor">
    <cofactor evidence="2">
        <name>Mg(2+)</name>
        <dbReference type="ChEBI" id="CHEBI:18420"/>
    </cofactor>
</comment>
<evidence type="ECO:0000256" key="9">
    <source>
        <dbReference type="ARBA" id="ARBA00048689"/>
    </source>
</evidence>
<evidence type="ECO:0000256" key="2">
    <source>
        <dbReference type="ARBA" id="ARBA00001946"/>
    </source>
</evidence>
<keyword evidence="4" id="KW-0328">Glycosyltransferase</keyword>
<dbReference type="PANTHER" id="PTHR48090:SF10">
    <property type="entry name" value="GLUCOSYL-3-PHOSPHOGLYCERATE SYNTHASE"/>
    <property type="match status" value="1"/>
</dbReference>
<evidence type="ECO:0000313" key="13">
    <source>
        <dbReference type="Proteomes" id="UP000219514"/>
    </source>
</evidence>
<evidence type="ECO:0000256" key="1">
    <source>
        <dbReference type="ARBA" id="ARBA00001936"/>
    </source>
</evidence>
<dbReference type="EC" id="2.4.1.266" evidence="7"/>
<evidence type="ECO:0000259" key="11">
    <source>
        <dbReference type="Pfam" id="PF00535"/>
    </source>
</evidence>
<evidence type="ECO:0000256" key="8">
    <source>
        <dbReference type="ARBA" id="ARBA00040894"/>
    </source>
</evidence>
<evidence type="ECO:0000256" key="3">
    <source>
        <dbReference type="ARBA" id="ARBA00006739"/>
    </source>
</evidence>
<protein>
    <recommendedName>
        <fullName evidence="8">Glucosyl-3-phosphoglycerate synthase</fullName>
        <ecNumber evidence="7">2.4.1.266</ecNumber>
    </recommendedName>
</protein>
<dbReference type="OrthoDB" id="5011697at2"/>
<dbReference type="GO" id="GO:0016757">
    <property type="term" value="F:glycosyltransferase activity"/>
    <property type="evidence" value="ECO:0007669"/>
    <property type="project" value="UniProtKB-KW"/>
</dbReference>
<evidence type="ECO:0000313" key="12">
    <source>
        <dbReference type="EMBL" id="SNX98580.1"/>
    </source>
</evidence>
<sequence>MRADVATWLARRTYRAAQFSAPHLLEAKRRSGTTTSVVLPALDEERTVGAIVEVIRRAFVEDVPLVDELVVVDSGSSDRTASVAEAAGARVVHVDDVLPGHGHVSGKGEALWKSLFVTSGDVLVFLDSDVQDFDPCFVVGLLGPLLADPTVGYVKGLYDRPLATAEGIVPSGGGRVTELTARPLLGALWPHLAGFVQPLSGEYAGRRRLLERVPFASHYGVEFGLLVDLAELAGIDALAQVDLGVRRHRHQSDAALGRMAGQILQTALARCPSLQVPGDQLVQFVRSGGSVEPVAWEVGIRERPPMDRLPEYRARRGMPAPGRLR</sequence>
<evidence type="ECO:0000256" key="6">
    <source>
        <dbReference type="ARBA" id="ARBA00022842"/>
    </source>
</evidence>
<evidence type="ECO:0000256" key="4">
    <source>
        <dbReference type="ARBA" id="ARBA00022676"/>
    </source>
</evidence>
<dbReference type="NCBIfam" id="NF010496">
    <property type="entry name" value="PRK13915.1"/>
    <property type="match status" value="1"/>
</dbReference>
<dbReference type="RefSeq" id="WP_097208511.1">
    <property type="nucleotide sequence ID" value="NZ_JACHXB010000002.1"/>
</dbReference>
<organism evidence="12 13">
    <name type="scientific">Geodermatophilus sabuli</name>
    <dbReference type="NCBI Taxonomy" id="1564158"/>
    <lineage>
        <taxon>Bacteria</taxon>
        <taxon>Bacillati</taxon>
        <taxon>Actinomycetota</taxon>
        <taxon>Actinomycetes</taxon>
        <taxon>Geodermatophilales</taxon>
        <taxon>Geodermatophilaceae</taxon>
        <taxon>Geodermatophilus</taxon>
    </lineage>
</organism>
<feature type="domain" description="Glycosyltransferase 2-like" evidence="11">
    <location>
        <begin position="36"/>
        <end position="154"/>
    </location>
</feature>
<evidence type="ECO:0000256" key="10">
    <source>
        <dbReference type="ARBA" id="ARBA00048997"/>
    </source>
</evidence>
<comment type="catalytic activity">
    <reaction evidence="9">
        <text>(2R)-3-phosphoglycerate + UDP-alpha-D-glucose = (2R)-2-O-(alpha-D-glucopyranosyl)-3-phospho-glycerate + UDP + H(+)</text>
        <dbReference type="Rhea" id="RHEA:31319"/>
        <dbReference type="ChEBI" id="CHEBI:15378"/>
        <dbReference type="ChEBI" id="CHEBI:58223"/>
        <dbReference type="ChEBI" id="CHEBI:58272"/>
        <dbReference type="ChEBI" id="CHEBI:58885"/>
        <dbReference type="ChEBI" id="CHEBI:62600"/>
        <dbReference type="EC" id="2.4.1.266"/>
    </reaction>
    <physiologicalReaction direction="left-to-right" evidence="9">
        <dbReference type="Rhea" id="RHEA:31320"/>
    </physiologicalReaction>
</comment>
<name>A0A285EHT9_9ACTN</name>
<dbReference type="SUPFAM" id="SSF53448">
    <property type="entry name" value="Nucleotide-diphospho-sugar transferases"/>
    <property type="match status" value="1"/>
</dbReference>
<dbReference type="EMBL" id="OBDO01000011">
    <property type="protein sequence ID" value="SNX98580.1"/>
    <property type="molecule type" value="Genomic_DNA"/>
</dbReference>
<comment type="similarity">
    <text evidence="3">Belongs to the glycosyltransferase 2 family.</text>
</comment>
<gene>
    <name evidence="12" type="ORF">SAMN06893097_11195</name>
</gene>
<comment type="cofactor">
    <cofactor evidence="1">
        <name>Mn(2+)</name>
        <dbReference type="ChEBI" id="CHEBI:29035"/>
    </cofactor>
</comment>
<reference evidence="12 13" key="1">
    <citation type="submission" date="2017-09" db="EMBL/GenBank/DDBJ databases">
        <authorList>
            <person name="Ehlers B."/>
            <person name="Leendertz F.H."/>
        </authorList>
    </citation>
    <scope>NUCLEOTIDE SEQUENCE [LARGE SCALE GENOMIC DNA]</scope>
    <source>
        <strain evidence="12 13">DSM 46844</strain>
    </source>
</reference>
<dbReference type="Gene3D" id="3.90.550.10">
    <property type="entry name" value="Spore Coat Polysaccharide Biosynthesis Protein SpsA, Chain A"/>
    <property type="match status" value="1"/>
</dbReference>
<accession>A0A285EHT9</accession>
<dbReference type="Pfam" id="PF00535">
    <property type="entry name" value="Glycos_transf_2"/>
    <property type="match status" value="1"/>
</dbReference>
<dbReference type="Proteomes" id="UP000219514">
    <property type="component" value="Unassembled WGS sequence"/>
</dbReference>
<keyword evidence="5" id="KW-0808">Transferase</keyword>
<dbReference type="InterPro" id="IPR029044">
    <property type="entry name" value="Nucleotide-diphossugar_trans"/>
</dbReference>
<evidence type="ECO:0000256" key="5">
    <source>
        <dbReference type="ARBA" id="ARBA00022679"/>
    </source>
</evidence>
<dbReference type="AlphaFoldDB" id="A0A285EHT9"/>
<dbReference type="InterPro" id="IPR001173">
    <property type="entry name" value="Glyco_trans_2-like"/>
</dbReference>
<keyword evidence="13" id="KW-1185">Reference proteome</keyword>
<comment type="catalytic activity">
    <reaction evidence="10">
        <text>an NDP-alpha-D-glucose + (2R)-3-phosphoglycerate = (2R)-2-O-(alpha-D-glucopyranosyl)-3-phospho-glycerate + a ribonucleoside 5'-diphosphate + H(+)</text>
        <dbReference type="Rhea" id="RHEA:47244"/>
        <dbReference type="ChEBI" id="CHEBI:15378"/>
        <dbReference type="ChEBI" id="CHEBI:57930"/>
        <dbReference type="ChEBI" id="CHEBI:58272"/>
        <dbReference type="ChEBI" id="CHEBI:62600"/>
        <dbReference type="ChEBI" id="CHEBI:76533"/>
        <dbReference type="EC" id="2.4.1.266"/>
    </reaction>
    <physiologicalReaction direction="left-to-right" evidence="10">
        <dbReference type="Rhea" id="RHEA:47245"/>
    </physiologicalReaction>
</comment>
<evidence type="ECO:0000256" key="7">
    <source>
        <dbReference type="ARBA" id="ARBA00039022"/>
    </source>
</evidence>
<dbReference type="InterPro" id="IPR050256">
    <property type="entry name" value="Glycosyltransferase_2"/>
</dbReference>
<dbReference type="PANTHER" id="PTHR48090">
    <property type="entry name" value="UNDECAPRENYL-PHOSPHATE 4-DEOXY-4-FORMAMIDO-L-ARABINOSE TRANSFERASE-RELATED"/>
    <property type="match status" value="1"/>
</dbReference>